<dbReference type="EMBL" id="JPKZ01002274">
    <property type="protein sequence ID" value="KHN77484.1"/>
    <property type="molecule type" value="Genomic_DNA"/>
</dbReference>
<protein>
    <submittedName>
        <fullName evidence="1">Uncharacterized protein</fullName>
    </submittedName>
</protein>
<comment type="caution">
    <text evidence="1">The sequence shown here is derived from an EMBL/GenBank/DDBJ whole genome shotgun (WGS) entry which is preliminary data.</text>
</comment>
<evidence type="ECO:0000313" key="2">
    <source>
        <dbReference type="Proteomes" id="UP000031036"/>
    </source>
</evidence>
<gene>
    <name evidence="1" type="ORF">Tcan_00952</name>
</gene>
<keyword evidence="2" id="KW-1185">Reference proteome</keyword>
<name>A0A0B2V7J5_TOXCA</name>
<sequence>MSITCEFEHPLVGLLHHNCYICEQSVKEECNSPNFYQDSFFIRGEGNENKDRERKGVKIQFRSLSSPFGKGWRDLNEVVPSTCPSTTEDLNETRYRLKKY</sequence>
<accession>A0A0B2V7J5</accession>
<dbReference type="Proteomes" id="UP000031036">
    <property type="component" value="Unassembled WGS sequence"/>
</dbReference>
<proteinExistence type="predicted"/>
<organism evidence="1 2">
    <name type="scientific">Toxocara canis</name>
    <name type="common">Canine roundworm</name>
    <dbReference type="NCBI Taxonomy" id="6265"/>
    <lineage>
        <taxon>Eukaryota</taxon>
        <taxon>Metazoa</taxon>
        <taxon>Ecdysozoa</taxon>
        <taxon>Nematoda</taxon>
        <taxon>Chromadorea</taxon>
        <taxon>Rhabditida</taxon>
        <taxon>Spirurina</taxon>
        <taxon>Ascaridomorpha</taxon>
        <taxon>Ascaridoidea</taxon>
        <taxon>Toxocaridae</taxon>
        <taxon>Toxocara</taxon>
    </lineage>
</organism>
<evidence type="ECO:0000313" key="1">
    <source>
        <dbReference type="EMBL" id="KHN77484.1"/>
    </source>
</evidence>
<dbReference type="AlphaFoldDB" id="A0A0B2V7J5"/>
<feature type="non-terminal residue" evidence="1">
    <location>
        <position position="100"/>
    </location>
</feature>
<reference evidence="1 2" key="1">
    <citation type="submission" date="2014-11" db="EMBL/GenBank/DDBJ databases">
        <title>Genetic blueprint of the zoonotic pathogen Toxocara canis.</title>
        <authorList>
            <person name="Zhu X.-Q."/>
            <person name="Korhonen P.K."/>
            <person name="Cai H."/>
            <person name="Young N.D."/>
            <person name="Nejsum P."/>
            <person name="von Samson-Himmelstjerna G."/>
            <person name="Boag P.R."/>
            <person name="Tan P."/>
            <person name="Li Q."/>
            <person name="Min J."/>
            <person name="Yang Y."/>
            <person name="Wang X."/>
            <person name="Fang X."/>
            <person name="Hall R.S."/>
            <person name="Hofmann A."/>
            <person name="Sternberg P.W."/>
            <person name="Jex A.R."/>
            <person name="Gasser R.B."/>
        </authorList>
    </citation>
    <scope>NUCLEOTIDE SEQUENCE [LARGE SCALE GENOMIC DNA]</scope>
    <source>
        <strain evidence="1">PN_DK_2014</strain>
    </source>
</reference>